<dbReference type="SMART" id="SM00382">
    <property type="entry name" value="AAA"/>
    <property type="match status" value="1"/>
</dbReference>
<dbReference type="Pfam" id="PF00005">
    <property type="entry name" value="ABC_tran"/>
    <property type="match status" value="1"/>
</dbReference>
<evidence type="ECO:0000256" key="3">
    <source>
        <dbReference type="ARBA" id="ARBA00022741"/>
    </source>
</evidence>
<dbReference type="InterPro" id="IPR027417">
    <property type="entry name" value="P-loop_NTPase"/>
</dbReference>
<reference evidence="6 7" key="1">
    <citation type="submission" date="2024-04" db="EMBL/GenBank/DDBJ databases">
        <title>A novel species isolated from cricket.</title>
        <authorList>
            <person name="Wang H.-C."/>
        </authorList>
    </citation>
    <scope>NUCLEOTIDE SEQUENCE [LARGE SCALE GENOMIC DNA]</scope>
    <source>
        <strain evidence="6 7">WL0021</strain>
    </source>
</reference>
<organism evidence="6 7">
    <name type="scientific">Hohaiivirga grylli</name>
    <dbReference type="NCBI Taxonomy" id="3133970"/>
    <lineage>
        <taxon>Bacteria</taxon>
        <taxon>Pseudomonadati</taxon>
        <taxon>Pseudomonadota</taxon>
        <taxon>Alphaproteobacteria</taxon>
        <taxon>Hyphomicrobiales</taxon>
        <taxon>Methylobacteriaceae</taxon>
        <taxon>Hohaiivirga</taxon>
    </lineage>
</organism>
<accession>A0ABV0BLI5</accession>
<evidence type="ECO:0000256" key="4">
    <source>
        <dbReference type="ARBA" id="ARBA00022840"/>
    </source>
</evidence>
<dbReference type="CDD" id="cd03293">
    <property type="entry name" value="ABC_NrtD_SsuB_transporters"/>
    <property type="match status" value="1"/>
</dbReference>
<protein>
    <submittedName>
        <fullName evidence="6">ABC transporter ATP-binding protein</fullName>
    </submittedName>
</protein>
<dbReference type="RefSeq" id="WP_346337180.1">
    <property type="nucleotide sequence ID" value="NZ_JBBYXI010000003.1"/>
</dbReference>
<dbReference type="PROSITE" id="PS50893">
    <property type="entry name" value="ABC_TRANSPORTER_2"/>
    <property type="match status" value="1"/>
</dbReference>
<dbReference type="InterPro" id="IPR003593">
    <property type="entry name" value="AAA+_ATPase"/>
</dbReference>
<keyword evidence="4 6" id="KW-0067">ATP-binding</keyword>
<comment type="similarity">
    <text evidence="1">Belongs to the ABC transporter superfamily.</text>
</comment>
<dbReference type="PANTHER" id="PTHR42788:SF19">
    <property type="entry name" value="ALIPHATIC SULFONATES IMPORT ATP-BINDING PROTEIN SSUB 2"/>
    <property type="match status" value="1"/>
</dbReference>
<evidence type="ECO:0000256" key="1">
    <source>
        <dbReference type="ARBA" id="ARBA00005417"/>
    </source>
</evidence>
<name>A0ABV0BLI5_9HYPH</name>
<keyword evidence="2" id="KW-0813">Transport</keyword>
<evidence type="ECO:0000256" key="2">
    <source>
        <dbReference type="ARBA" id="ARBA00022448"/>
    </source>
</evidence>
<dbReference type="EMBL" id="JBBYXI010000003">
    <property type="protein sequence ID" value="MEN3931141.1"/>
    <property type="molecule type" value="Genomic_DNA"/>
</dbReference>
<dbReference type="Gene3D" id="3.40.50.300">
    <property type="entry name" value="P-loop containing nucleotide triphosphate hydrolases"/>
    <property type="match status" value="1"/>
</dbReference>
<sequence>MLECKSLGKIYHVDGNDVHALSDINITLPTGSFTVLVGPSGCGKTTLLRAFAGLIEPTTGSIHRDIPPCSVISPSLQIGYVFQEPRLMPWLTVSQNIGFGLKNKTSKQDLNRRVADVLSMMGLERFAQARPDQLSGGMASRVGLARALVGNPDLLLLDEPFAALDAMTRRRLQGELTTIWMARKPTVVFVTHDVEEAVLLGDVVYRMHAGLITERYDINIPRPRDPTTEKITAMRRLILQGFENEEQPSLINK</sequence>
<evidence type="ECO:0000313" key="7">
    <source>
        <dbReference type="Proteomes" id="UP001418637"/>
    </source>
</evidence>
<dbReference type="Proteomes" id="UP001418637">
    <property type="component" value="Unassembled WGS sequence"/>
</dbReference>
<proteinExistence type="inferred from homology"/>
<dbReference type="PROSITE" id="PS00211">
    <property type="entry name" value="ABC_TRANSPORTER_1"/>
    <property type="match status" value="1"/>
</dbReference>
<dbReference type="SUPFAM" id="SSF52540">
    <property type="entry name" value="P-loop containing nucleoside triphosphate hydrolases"/>
    <property type="match status" value="1"/>
</dbReference>
<dbReference type="InterPro" id="IPR003439">
    <property type="entry name" value="ABC_transporter-like_ATP-bd"/>
</dbReference>
<dbReference type="PANTHER" id="PTHR42788">
    <property type="entry name" value="TAURINE IMPORT ATP-BINDING PROTEIN-RELATED"/>
    <property type="match status" value="1"/>
</dbReference>
<dbReference type="InterPro" id="IPR017871">
    <property type="entry name" value="ABC_transporter-like_CS"/>
</dbReference>
<dbReference type="InterPro" id="IPR050166">
    <property type="entry name" value="ABC_transporter_ATP-bind"/>
</dbReference>
<dbReference type="GO" id="GO:0005524">
    <property type="term" value="F:ATP binding"/>
    <property type="evidence" value="ECO:0007669"/>
    <property type="project" value="UniProtKB-KW"/>
</dbReference>
<gene>
    <name evidence="6" type="ORF">WJT86_08730</name>
</gene>
<comment type="caution">
    <text evidence="6">The sequence shown here is derived from an EMBL/GenBank/DDBJ whole genome shotgun (WGS) entry which is preliminary data.</text>
</comment>
<evidence type="ECO:0000313" key="6">
    <source>
        <dbReference type="EMBL" id="MEN3931141.1"/>
    </source>
</evidence>
<evidence type="ECO:0000259" key="5">
    <source>
        <dbReference type="PROSITE" id="PS50893"/>
    </source>
</evidence>
<keyword evidence="7" id="KW-1185">Reference proteome</keyword>
<feature type="domain" description="ABC transporter" evidence="5">
    <location>
        <begin position="2"/>
        <end position="234"/>
    </location>
</feature>
<keyword evidence="3" id="KW-0547">Nucleotide-binding</keyword>